<protein>
    <submittedName>
        <fullName evidence="1">Uncharacterized protein</fullName>
    </submittedName>
</protein>
<name>A0AA39H8E0_9BILA</name>
<sequence length="289" mass="31883">MKSGSGRSSRSSSGSPPVPLVAPHPVSFQSACGSPFLWSRIVDEASLTTEPFHSASSSELLRLHLSTDPDILPAPRVLHIERRLCVVVEHKLPFSSHMSQSSVPSNRFFDKPLVVFHEIFPYLPPNQFVEFGDDVVRRVASFLLIVAATSLLVPGRILRQTGLVRPDLRNLLENLAGLHMASWCVRSSCRITSRLGVWITAQRDTPAILARLHPVSSERRVSKRLSYSSSSSSSSSRVAEVQRGDSWRYWAEGFDEGLHSATDQETGSGDIFTALCCNDPVPLHRSSLQ</sequence>
<proteinExistence type="predicted"/>
<evidence type="ECO:0000313" key="2">
    <source>
        <dbReference type="Proteomes" id="UP001175271"/>
    </source>
</evidence>
<dbReference type="EMBL" id="JAUCMV010000004">
    <property type="protein sequence ID" value="KAK0401137.1"/>
    <property type="molecule type" value="Genomic_DNA"/>
</dbReference>
<dbReference type="Proteomes" id="UP001175271">
    <property type="component" value="Unassembled WGS sequence"/>
</dbReference>
<keyword evidence="2" id="KW-1185">Reference proteome</keyword>
<reference evidence="1" key="1">
    <citation type="submission" date="2023-06" db="EMBL/GenBank/DDBJ databases">
        <title>Genomic analysis of the entomopathogenic nematode Steinernema hermaphroditum.</title>
        <authorList>
            <person name="Schwarz E.M."/>
            <person name="Heppert J.K."/>
            <person name="Baniya A."/>
            <person name="Schwartz H.T."/>
            <person name="Tan C.-H."/>
            <person name="Antoshechkin I."/>
            <person name="Sternberg P.W."/>
            <person name="Goodrich-Blair H."/>
            <person name="Dillman A.R."/>
        </authorList>
    </citation>
    <scope>NUCLEOTIDE SEQUENCE</scope>
    <source>
        <strain evidence="1">PS9179</strain>
        <tissue evidence="1">Whole animal</tissue>
    </source>
</reference>
<comment type="caution">
    <text evidence="1">The sequence shown here is derived from an EMBL/GenBank/DDBJ whole genome shotgun (WGS) entry which is preliminary data.</text>
</comment>
<dbReference type="AlphaFoldDB" id="A0AA39H8E0"/>
<gene>
    <name evidence="1" type="ORF">QR680_015607</name>
</gene>
<evidence type="ECO:0000313" key="1">
    <source>
        <dbReference type="EMBL" id="KAK0401137.1"/>
    </source>
</evidence>
<accession>A0AA39H8E0</accession>
<organism evidence="1 2">
    <name type="scientific">Steinernema hermaphroditum</name>
    <dbReference type="NCBI Taxonomy" id="289476"/>
    <lineage>
        <taxon>Eukaryota</taxon>
        <taxon>Metazoa</taxon>
        <taxon>Ecdysozoa</taxon>
        <taxon>Nematoda</taxon>
        <taxon>Chromadorea</taxon>
        <taxon>Rhabditida</taxon>
        <taxon>Tylenchina</taxon>
        <taxon>Panagrolaimomorpha</taxon>
        <taxon>Strongyloidoidea</taxon>
        <taxon>Steinernematidae</taxon>
        <taxon>Steinernema</taxon>
    </lineage>
</organism>